<keyword evidence="4 7" id="KW-0067">ATP-binding</keyword>
<evidence type="ECO:0000313" key="8">
    <source>
        <dbReference type="Proteomes" id="UP000318416"/>
    </source>
</evidence>
<dbReference type="PANTHER" id="PTHR43820:SF4">
    <property type="entry name" value="HIGH-AFFINITY BRANCHED-CHAIN AMINO ACID TRANSPORT ATP-BINDING PROTEIN LIVF"/>
    <property type="match status" value="1"/>
</dbReference>
<gene>
    <name evidence="7" type="ORF">FB465_6670</name>
</gene>
<keyword evidence="2" id="KW-0813">Transport</keyword>
<dbReference type="Proteomes" id="UP000318416">
    <property type="component" value="Unassembled WGS sequence"/>
</dbReference>
<evidence type="ECO:0000256" key="2">
    <source>
        <dbReference type="ARBA" id="ARBA00022448"/>
    </source>
</evidence>
<dbReference type="OrthoDB" id="5380791at2"/>
<reference evidence="7 8" key="1">
    <citation type="submission" date="2019-06" db="EMBL/GenBank/DDBJ databases">
        <title>Sequencing the genomes of 1000 actinobacteria strains.</title>
        <authorList>
            <person name="Klenk H.-P."/>
        </authorList>
    </citation>
    <scope>NUCLEOTIDE SEQUENCE [LARGE SCALE GENOMIC DNA]</scope>
    <source>
        <strain evidence="7 8">DSM 41649</strain>
    </source>
</reference>
<dbReference type="EMBL" id="VIVR01000001">
    <property type="protein sequence ID" value="TWE21487.1"/>
    <property type="molecule type" value="Genomic_DNA"/>
</dbReference>
<dbReference type="InterPro" id="IPR003593">
    <property type="entry name" value="AAA+_ATPase"/>
</dbReference>
<dbReference type="InterPro" id="IPR052156">
    <property type="entry name" value="BCAA_Transport_ATP-bd_LivF"/>
</dbReference>
<dbReference type="RefSeq" id="WP_145796466.1">
    <property type="nucleotide sequence ID" value="NZ_BAAABR010000025.1"/>
</dbReference>
<dbReference type="SMART" id="SM00382">
    <property type="entry name" value="AAA"/>
    <property type="match status" value="1"/>
</dbReference>
<keyword evidence="5" id="KW-0029">Amino-acid transport</keyword>
<dbReference type="Gene3D" id="3.40.50.300">
    <property type="entry name" value="P-loop containing nucleotide triphosphate hydrolases"/>
    <property type="match status" value="1"/>
</dbReference>
<name>A0A561F0U3_9ACTN</name>
<accession>A0A561F0U3</accession>
<comment type="caution">
    <text evidence="7">The sequence shown here is derived from an EMBL/GenBank/DDBJ whole genome shotgun (WGS) entry which is preliminary data.</text>
</comment>
<evidence type="ECO:0000313" key="7">
    <source>
        <dbReference type="EMBL" id="TWE21487.1"/>
    </source>
</evidence>
<dbReference type="SUPFAM" id="SSF52540">
    <property type="entry name" value="P-loop containing nucleoside triphosphate hydrolases"/>
    <property type="match status" value="1"/>
</dbReference>
<dbReference type="GO" id="GO:0015807">
    <property type="term" value="P:L-amino acid transport"/>
    <property type="evidence" value="ECO:0007669"/>
    <property type="project" value="TreeGrafter"/>
</dbReference>
<dbReference type="InterPro" id="IPR017871">
    <property type="entry name" value="ABC_transporter-like_CS"/>
</dbReference>
<dbReference type="Pfam" id="PF00005">
    <property type="entry name" value="ABC_tran"/>
    <property type="match status" value="1"/>
</dbReference>
<dbReference type="PROSITE" id="PS00211">
    <property type="entry name" value="ABC_TRANSPORTER_1"/>
    <property type="match status" value="1"/>
</dbReference>
<keyword evidence="3" id="KW-0547">Nucleotide-binding</keyword>
<dbReference type="AlphaFoldDB" id="A0A561F0U3"/>
<evidence type="ECO:0000256" key="1">
    <source>
        <dbReference type="ARBA" id="ARBA00005417"/>
    </source>
</evidence>
<evidence type="ECO:0000256" key="4">
    <source>
        <dbReference type="ARBA" id="ARBA00022840"/>
    </source>
</evidence>
<proteinExistence type="inferred from homology"/>
<keyword evidence="8" id="KW-1185">Reference proteome</keyword>
<dbReference type="GO" id="GO:0016887">
    <property type="term" value="F:ATP hydrolysis activity"/>
    <property type="evidence" value="ECO:0007669"/>
    <property type="project" value="InterPro"/>
</dbReference>
<evidence type="ECO:0000256" key="5">
    <source>
        <dbReference type="ARBA" id="ARBA00022970"/>
    </source>
</evidence>
<evidence type="ECO:0000256" key="3">
    <source>
        <dbReference type="ARBA" id="ARBA00022741"/>
    </source>
</evidence>
<feature type="domain" description="ABC transporter" evidence="6">
    <location>
        <begin position="5"/>
        <end position="219"/>
    </location>
</feature>
<evidence type="ECO:0000259" key="6">
    <source>
        <dbReference type="PROSITE" id="PS50893"/>
    </source>
</evidence>
<dbReference type="PROSITE" id="PS50893">
    <property type="entry name" value="ABC_TRANSPORTER_2"/>
    <property type="match status" value="1"/>
</dbReference>
<dbReference type="GO" id="GO:0015658">
    <property type="term" value="F:branched-chain amino acid transmembrane transporter activity"/>
    <property type="evidence" value="ECO:0007669"/>
    <property type="project" value="TreeGrafter"/>
</dbReference>
<dbReference type="InterPro" id="IPR027417">
    <property type="entry name" value="P-loop_NTPase"/>
</dbReference>
<dbReference type="GO" id="GO:0005524">
    <property type="term" value="F:ATP binding"/>
    <property type="evidence" value="ECO:0007669"/>
    <property type="project" value="UniProtKB-KW"/>
</dbReference>
<dbReference type="InterPro" id="IPR003439">
    <property type="entry name" value="ABC_transporter-like_ATP-bd"/>
</dbReference>
<dbReference type="PANTHER" id="PTHR43820">
    <property type="entry name" value="HIGH-AFFINITY BRANCHED-CHAIN AMINO ACID TRANSPORT ATP-BINDING PROTEIN LIVF"/>
    <property type="match status" value="1"/>
</dbReference>
<sequence>MTVEAELRGVRVRYGPLEALHGVDLAFPAGRVTVLLGRNGSGRTTALSALAGVLRPSAGRVLWRGREVSGVDAYRRARLGLAMVPAERAVFASLTVAENLRLPGPGGGEEAAGEIFPELAELLDRQAGTLSGGQQQLVALGRALLGRPRLLLLDEPDRGLAPAVTARLHGLLLDAAREGRTVVVAAQVLPRTLAPEALVHELHRGRVVFSGEPGELARDG</sequence>
<organism evidence="7 8">
    <name type="scientific">Kitasatospora atroaurantiaca</name>
    <dbReference type="NCBI Taxonomy" id="285545"/>
    <lineage>
        <taxon>Bacteria</taxon>
        <taxon>Bacillati</taxon>
        <taxon>Actinomycetota</taxon>
        <taxon>Actinomycetes</taxon>
        <taxon>Kitasatosporales</taxon>
        <taxon>Streptomycetaceae</taxon>
        <taxon>Kitasatospora</taxon>
    </lineage>
</organism>
<comment type="similarity">
    <text evidence="1">Belongs to the ABC transporter superfamily.</text>
</comment>
<protein>
    <submittedName>
        <fullName evidence="7">Amino acid/amide ABC transporter ATP-binding protein 2 (HAAT family)</fullName>
    </submittedName>
</protein>